<keyword evidence="4" id="KW-0963">Cytoplasm</keyword>
<keyword evidence="6 13" id="KW-0489">Methyltransferase</keyword>
<keyword evidence="5" id="KW-0698">rRNA processing</keyword>
<feature type="binding site" evidence="13">
    <location>
        <position position="323"/>
    </location>
    <ligand>
        <name>S-adenosyl-L-methionine</name>
        <dbReference type="ChEBI" id="CHEBI:59789"/>
    </ligand>
</feature>
<evidence type="ECO:0000256" key="13">
    <source>
        <dbReference type="PROSITE-ProRule" id="PRU01023"/>
    </source>
</evidence>
<dbReference type="AlphaFoldDB" id="A0AAP6JG39"/>
<keyword evidence="8 13" id="KW-0949">S-adenosyl-L-methionine</keyword>
<feature type="active site" description="Nucleophile" evidence="13">
    <location>
        <position position="376"/>
    </location>
</feature>
<dbReference type="NCBIfam" id="NF008149">
    <property type="entry name" value="PRK10901.1"/>
    <property type="match status" value="1"/>
</dbReference>
<evidence type="ECO:0000256" key="3">
    <source>
        <dbReference type="ARBA" id="ARBA00012140"/>
    </source>
</evidence>
<dbReference type="GO" id="GO:0070475">
    <property type="term" value="P:rRNA base methylation"/>
    <property type="evidence" value="ECO:0007669"/>
    <property type="project" value="TreeGrafter"/>
</dbReference>
<dbReference type="Pfam" id="PF01189">
    <property type="entry name" value="Methyltr_RsmB-F"/>
    <property type="match status" value="1"/>
</dbReference>
<dbReference type="InterPro" id="IPR001678">
    <property type="entry name" value="MeTrfase_RsmB-F_NOP2_dom"/>
</dbReference>
<dbReference type="InterPro" id="IPR035926">
    <property type="entry name" value="NusB-like_sf"/>
</dbReference>
<protein>
    <recommendedName>
        <fullName evidence="3">16S rRNA (cytosine(967)-C(5))-methyltransferase</fullName>
        <ecNumber evidence="3">2.1.1.176</ecNumber>
    </recommendedName>
    <alternativeName>
        <fullName evidence="10">16S rRNA m5C967 methyltransferase</fullName>
    </alternativeName>
    <alternativeName>
        <fullName evidence="11">rRNA (cytosine-C(5)-)-methyltransferase RsmB</fullName>
    </alternativeName>
</protein>
<dbReference type="InterPro" id="IPR054728">
    <property type="entry name" value="RsmB-like_ferredoxin"/>
</dbReference>
<dbReference type="FunFam" id="3.40.50.150:FF:000022">
    <property type="entry name" value="Ribosomal RNA small subunit methyltransferase B"/>
    <property type="match status" value="1"/>
</dbReference>
<evidence type="ECO:0000256" key="12">
    <source>
        <dbReference type="ARBA" id="ARBA00047283"/>
    </source>
</evidence>
<dbReference type="InterPro" id="IPR004573">
    <property type="entry name" value="rRNA_ssu_MeTfrase_B"/>
</dbReference>
<dbReference type="InterPro" id="IPR006027">
    <property type="entry name" value="NusB_RsmB_TIM44"/>
</dbReference>
<keyword evidence="9 13" id="KW-0694">RNA-binding</keyword>
<dbReference type="SUPFAM" id="SSF48013">
    <property type="entry name" value="NusB-like"/>
    <property type="match status" value="1"/>
</dbReference>
<dbReference type="EMBL" id="JAYGII010000023">
    <property type="protein sequence ID" value="MEA5446198.1"/>
    <property type="molecule type" value="Genomic_DNA"/>
</dbReference>
<feature type="domain" description="SAM-dependent MTase RsmB/NOP-type" evidence="14">
    <location>
        <begin position="165"/>
        <end position="434"/>
    </location>
</feature>
<evidence type="ECO:0000256" key="10">
    <source>
        <dbReference type="ARBA" id="ARBA00030399"/>
    </source>
</evidence>
<name>A0AAP6JG39_9GAMM</name>
<dbReference type="Pfam" id="PF22458">
    <property type="entry name" value="RsmF-B_ferredox"/>
    <property type="match status" value="1"/>
</dbReference>
<dbReference type="Gene3D" id="1.10.940.10">
    <property type="entry name" value="NusB-like"/>
    <property type="match status" value="1"/>
</dbReference>
<feature type="binding site" evidence="13">
    <location>
        <position position="278"/>
    </location>
    <ligand>
        <name>S-adenosyl-L-methionine</name>
        <dbReference type="ChEBI" id="CHEBI:59789"/>
    </ligand>
</feature>
<dbReference type="InterPro" id="IPR029063">
    <property type="entry name" value="SAM-dependent_MTases_sf"/>
</dbReference>
<comment type="subcellular location">
    <subcellularLocation>
        <location evidence="2">Cytoplasm</location>
    </subcellularLocation>
</comment>
<evidence type="ECO:0000256" key="9">
    <source>
        <dbReference type="ARBA" id="ARBA00022884"/>
    </source>
</evidence>
<dbReference type="Gene3D" id="3.30.70.1170">
    <property type="entry name" value="Sun protein, domain 3"/>
    <property type="match status" value="1"/>
</dbReference>
<dbReference type="FunFam" id="3.30.70.1170:FF:000002">
    <property type="entry name" value="Ribosomal RNA small subunit methyltransferase B"/>
    <property type="match status" value="1"/>
</dbReference>
<evidence type="ECO:0000256" key="4">
    <source>
        <dbReference type="ARBA" id="ARBA00022490"/>
    </source>
</evidence>
<dbReference type="PANTHER" id="PTHR22807:SF61">
    <property type="entry name" value="NOL1_NOP2_SUN FAMILY PROTEIN _ ANTITERMINATION NUSB DOMAIN-CONTAINING PROTEIN"/>
    <property type="match status" value="1"/>
</dbReference>
<sequence length="437" mass="47512">MSGSPSPRVRAARLVDTVMAGRGSLAEHMVQAREGLEPRDAGFMQALVYGCLRHGPRLQFWLSRLLDKPLRPRDRIVGSVVMLGLYQLAFSRVPTHAAVSESVEAVRELDRPRATGLVNALLRRFQREQAALEEAMQISETACWMHPNWLIQAFRADWPADWQAILASGNEEPPMSLRVNRQRASREAVLAGLAETDIEAAPVAGLDDAIRLARPRPVDQLPGFAEGQFSVQDESAQLVADLLDPPAGARVLDVCAAPGGKTAHLLERAPTLDVTALDRDAARLKRVNENLERLGLQADCVAADARETARWWDGRPFDCILVDAPCSGTGVIRRHPDIKYLRRKSDIAGLATLQEAILAAAFSTLVPGGRLLYTTCSVLAAENAEVIERFLAREPAAEVVAIQVPGGQRSGPGWQRLPSAAGGDGFFYAGVRRVPGK</sequence>
<reference evidence="15 16" key="1">
    <citation type="submission" date="2023-12" db="EMBL/GenBank/DDBJ databases">
        <title>Whole-genome sequencing of halo(alkali)philic microorganisms from hypersaline lakes.</title>
        <authorList>
            <person name="Sorokin D.Y."/>
            <person name="Merkel A.Y."/>
            <person name="Messina E."/>
            <person name="Yakimov M."/>
        </authorList>
    </citation>
    <scope>NUCLEOTIDE SEQUENCE [LARGE SCALE GENOMIC DNA]</scope>
    <source>
        <strain evidence="15 16">AB-CW1</strain>
    </source>
</reference>
<comment type="catalytic activity">
    <reaction evidence="12">
        <text>cytidine(967) in 16S rRNA + S-adenosyl-L-methionine = 5-methylcytidine(967) in 16S rRNA + S-adenosyl-L-homocysteine + H(+)</text>
        <dbReference type="Rhea" id="RHEA:42748"/>
        <dbReference type="Rhea" id="RHEA-COMP:10219"/>
        <dbReference type="Rhea" id="RHEA-COMP:10220"/>
        <dbReference type="ChEBI" id="CHEBI:15378"/>
        <dbReference type="ChEBI" id="CHEBI:57856"/>
        <dbReference type="ChEBI" id="CHEBI:59789"/>
        <dbReference type="ChEBI" id="CHEBI:74483"/>
        <dbReference type="ChEBI" id="CHEBI:82748"/>
        <dbReference type="EC" id="2.1.1.176"/>
    </reaction>
</comment>
<dbReference type="PROSITE" id="PS51686">
    <property type="entry name" value="SAM_MT_RSMB_NOP"/>
    <property type="match status" value="1"/>
</dbReference>
<dbReference type="PANTHER" id="PTHR22807">
    <property type="entry name" value="NOP2 YEAST -RELATED NOL1/NOP2/FMU SUN DOMAIN-CONTAINING"/>
    <property type="match status" value="1"/>
</dbReference>
<evidence type="ECO:0000256" key="1">
    <source>
        <dbReference type="ARBA" id="ARBA00002724"/>
    </source>
</evidence>
<dbReference type="CDD" id="cd02440">
    <property type="entry name" value="AdoMet_MTases"/>
    <property type="match status" value="1"/>
</dbReference>
<dbReference type="GO" id="GO:0006355">
    <property type="term" value="P:regulation of DNA-templated transcription"/>
    <property type="evidence" value="ECO:0007669"/>
    <property type="project" value="InterPro"/>
</dbReference>
<proteinExistence type="inferred from homology"/>
<evidence type="ECO:0000256" key="6">
    <source>
        <dbReference type="ARBA" id="ARBA00022603"/>
    </source>
</evidence>
<dbReference type="InterPro" id="IPR049560">
    <property type="entry name" value="MeTrfase_RsmB-F_NOP2_cat"/>
</dbReference>
<dbReference type="SUPFAM" id="SSF53335">
    <property type="entry name" value="S-adenosyl-L-methionine-dependent methyltransferases"/>
    <property type="match status" value="1"/>
</dbReference>
<evidence type="ECO:0000259" key="14">
    <source>
        <dbReference type="PROSITE" id="PS51686"/>
    </source>
</evidence>
<comment type="caution">
    <text evidence="15">The sequence shown here is derived from an EMBL/GenBank/DDBJ whole genome shotgun (WGS) entry which is preliminary data.</text>
</comment>
<evidence type="ECO:0000256" key="7">
    <source>
        <dbReference type="ARBA" id="ARBA00022679"/>
    </source>
</evidence>
<evidence type="ECO:0000313" key="15">
    <source>
        <dbReference type="EMBL" id="MEA5446198.1"/>
    </source>
</evidence>
<dbReference type="EC" id="2.1.1.176" evidence="3"/>
<evidence type="ECO:0000256" key="5">
    <source>
        <dbReference type="ARBA" id="ARBA00022552"/>
    </source>
</evidence>
<dbReference type="RefSeq" id="WP_346052296.1">
    <property type="nucleotide sequence ID" value="NZ_JAYGII010000023.1"/>
</dbReference>
<keyword evidence="7 13" id="KW-0808">Transferase</keyword>
<dbReference type="GO" id="GO:0005829">
    <property type="term" value="C:cytosol"/>
    <property type="evidence" value="ECO:0007669"/>
    <property type="project" value="TreeGrafter"/>
</dbReference>
<feature type="binding site" evidence="13">
    <location>
        <position position="304"/>
    </location>
    <ligand>
        <name>S-adenosyl-L-methionine</name>
        <dbReference type="ChEBI" id="CHEBI:59789"/>
    </ligand>
</feature>
<gene>
    <name evidence="15" type="primary">rsmB</name>
    <name evidence="15" type="ORF">VCB98_10240</name>
</gene>
<comment type="similarity">
    <text evidence="13">Belongs to the class I-like SAM-binding methyltransferase superfamily. RsmB/NOP family.</text>
</comment>
<comment type="function">
    <text evidence="1">Specifically methylates the cytosine at position 967 (m5C967) of 16S rRNA.</text>
</comment>
<dbReference type="NCBIfam" id="TIGR00563">
    <property type="entry name" value="rsmB"/>
    <property type="match status" value="1"/>
</dbReference>
<dbReference type="Gene3D" id="1.10.287.730">
    <property type="entry name" value="Helix hairpin bin"/>
    <property type="match status" value="1"/>
</dbReference>
<dbReference type="Gene3D" id="3.40.50.150">
    <property type="entry name" value="Vaccinia Virus protein VP39"/>
    <property type="match status" value="1"/>
</dbReference>
<dbReference type="GO" id="GO:0003723">
    <property type="term" value="F:RNA binding"/>
    <property type="evidence" value="ECO:0007669"/>
    <property type="project" value="UniProtKB-UniRule"/>
</dbReference>
<dbReference type="Pfam" id="PF01029">
    <property type="entry name" value="NusB"/>
    <property type="match status" value="1"/>
</dbReference>
<dbReference type="Proteomes" id="UP001302316">
    <property type="component" value="Unassembled WGS sequence"/>
</dbReference>
<evidence type="ECO:0000256" key="11">
    <source>
        <dbReference type="ARBA" id="ARBA00031088"/>
    </source>
</evidence>
<evidence type="ECO:0000256" key="8">
    <source>
        <dbReference type="ARBA" id="ARBA00022691"/>
    </source>
</evidence>
<evidence type="ECO:0000256" key="2">
    <source>
        <dbReference type="ARBA" id="ARBA00004496"/>
    </source>
</evidence>
<dbReference type="GO" id="GO:0009383">
    <property type="term" value="F:rRNA (cytosine-C5-)-methyltransferase activity"/>
    <property type="evidence" value="ECO:0007669"/>
    <property type="project" value="TreeGrafter"/>
</dbReference>
<feature type="binding site" evidence="13">
    <location>
        <begin position="255"/>
        <end position="261"/>
    </location>
    <ligand>
        <name>S-adenosyl-L-methionine</name>
        <dbReference type="ChEBI" id="CHEBI:59789"/>
    </ligand>
</feature>
<dbReference type="PRINTS" id="PR02008">
    <property type="entry name" value="RCMTFAMILY"/>
</dbReference>
<evidence type="ECO:0000313" key="16">
    <source>
        <dbReference type="Proteomes" id="UP001302316"/>
    </source>
</evidence>
<accession>A0AAP6JG39</accession>
<organism evidence="15 16">
    <name type="scientific">Natronospira elongata</name>
    <dbReference type="NCBI Taxonomy" id="3110268"/>
    <lineage>
        <taxon>Bacteria</taxon>
        <taxon>Pseudomonadati</taxon>
        <taxon>Pseudomonadota</taxon>
        <taxon>Gammaproteobacteria</taxon>
        <taxon>Natronospirales</taxon>
        <taxon>Natronospiraceae</taxon>
        <taxon>Natronospira</taxon>
    </lineage>
</organism>
<keyword evidence="16" id="KW-1185">Reference proteome</keyword>
<dbReference type="InterPro" id="IPR023267">
    <property type="entry name" value="RCMT"/>
</dbReference>